<dbReference type="PANTHER" id="PTHR23155:SF1221">
    <property type="entry name" value="OS11G0481150 PROTEIN"/>
    <property type="match status" value="1"/>
</dbReference>
<reference evidence="3 4" key="1">
    <citation type="journal article" date="2014" name="Nat. Genet.">
        <title>Genome sequence of the hot pepper provides insights into the evolution of pungency in Capsicum species.</title>
        <authorList>
            <person name="Kim S."/>
            <person name="Park M."/>
            <person name="Yeom S.I."/>
            <person name="Kim Y.M."/>
            <person name="Lee J.M."/>
            <person name="Lee H.A."/>
            <person name="Seo E."/>
            <person name="Choi J."/>
            <person name="Cheong K."/>
            <person name="Kim K.T."/>
            <person name="Jung K."/>
            <person name="Lee G.W."/>
            <person name="Oh S.K."/>
            <person name="Bae C."/>
            <person name="Kim S.B."/>
            <person name="Lee H.Y."/>
            <person name="Kim S.Y."/>
            <person name="Kim M.S."/>
            <person name="Kang B.C."/>
            <person name="Jo Y.D."/>
            <person name="Yang H.B."/>
            <person name="Jeong H.J."/>
            <person name="Kang W.H."/>
            <person name="Kwon J.K."/>
            <person name="Shin C."/>
            <person name="Lim J.Y."/>
            <person name="Park J.H."/>
            <person name="Huh J.H."/>
            <person name="Kim J.S."/>
            <person name="Kim B.D."/>
            <person name="Cohen O."/>
            <person name="Paran I."/>
            <person name="Suh M.C."/>
            <person name="Lee S.B."/>
            <person name="Kim Y.K."/>
            <person name="Shin Y."/>
            <person name="Noh S.J."/>
            <person name="Park J."/>
            <person name="Seo Y.S."/>
            <person name="Kwon S.Y."/>
            <person name="Kim H.A."/>
            <person name="Park J.M."/>
            <person name="Kim H.J."/>
            <person name="Choi S.B."/>
            <person name="Bosland P.W."/>
            <person name="Reeves G."/>
            <person name="Jo S.H."/>
            <person name="Lee B.W."/>
            <person name="Cho H.T."/>
            <person name="Choi H.S."/>
            <person name="Lee M.S."/>
            <person name="Yu Y."/>
            <person name="Do Choi Y."/>
            <person name="Park B.S."/>
            <person name="van Deynze A."/>
            <person name="Ashrafi H."/>
            <person name="Hill T."/>
            <person name="Kim W.T."/>
            <person name="Pai H.S."/>
            <person name="Ahn H.K."/>
            <person name="Yeam I."/>
            <person name="Giovannoni J.J."/>
            <person name="Rose J.K."/>
            <person name="Sorensen I."/>
            <person name="Lee S.J."/>
            <person name="Kim R.W."/>
            <person name="Choi I.Y."/>
            <person name="Choi B.S."/>
            <person name="Lim J.S."/>
            <person name="Lee Y.H."/>
            <person name="Choi D."/>
        </authorList>
    </citation>
    <scope>NUCLEOTIDE SEQUENCE [LARGE SCALE GENOMIC DNA]</scope>
    <source>
        <strain evidence="4">cv. CM334</strain>
    </source>
</reference>
<dbReference type="InterPro" id="IPR044974">
    <property type="entry name" value="Disease_R_plants"/>
</dbReference>
<dbReference type="PANTHER" id="PTHR23155">
    <property type="entry name" value="DISEASE RESISTANCE PROTEIN RP"/>
    <property type="match status" value="1"/>
</dbReference>
<dbReference type="GO" id="GO:0006952">
    <property type="term" value="P:defense response"/>
    <property type="evidence" value="ECO:0007669"/>
    <property type="project" value="InterPro"/>
</dbReference>
<dbReference type="InterPro" id="IPR027417">
    <property type="entry name" value="P-loop_NTPase"/>
</dbReference>
<gene>
    <name evidence="3" type="ORF">T459_33343</name>
</gene>
<reference evidence="3 4" key="2">
    <citation type="journal article" date="2017" name="Genome Biol.">
        <title>New reference genome sequences of hot pepper reveal the massive evolution of plant disease-resistance genes by retroduplication.</title>
        <authorList>
            <person name="Kim S."/>
            <person name="Park J."/>
            <person name="Yeom S.I."/>
            <person name="Kim Y.M."/>
            <person name="Seo E."/>
            <person name="Kim K.T."/>
            <person name="Kim M.S."/>
            <person name="Lee J.M."/>
            <person name="Cheong K."/>
            <person name="Shin H.S."/>
            <person name="Kim S.B."/>
            <person name="Han K."/>
            <person name="Lee J."/>
            <person name="Park M."/>
            <person name="Lee H.A."/>
            <person name="Lee H.Y."/>
            <person name="Lee Y."/>
            <person name="Oh S."/>
            <person name="Lee J.H."/>
            <person name="Choi E."/>
            <person name="Choi E."/>
            <person name="Lee S.E."/>
            <person name="Jeon J."/>
            <person name="Kim H."/>
            <person name="Choi G."/>
            <person name="Song H."/>
            <person name="Lee J."/>
            <person name="Lee S.C."/>
            <person name="Kwon J.K."/>
            <person name="Lee H.Y."/>
            <person name="Koo N."/>
            <person name="Hong Y."/>
            <person name="Kim R.W."/>
            <person name="Kang W.H."/>
            <person name="Huh J.H."/>
            <person name="Kang B.C."/>
            <person name="Yang T.J."/>
            <person name="Lee Y.H."/>
            <person name="Bennetzen J.L."/>
            <person name="Choi D."/>
        </authorList>
    </citation>
    <scope>NUCLEOTIDE SEQUENCE [LARGE SCALE GENOMIC DNA]</scope>
    <source>
        <strain evidence="4">cv. CM334</strain>
    </source>
</reference>
<evidence type="ECO:0000313" key="3">
    <source>
        <dbReference type="EMBL" id="PHT62812.1"/>
    </source>
</evidence>
<protein>
    <recommendedName>
        <fullName evidence="5">NB-ARC domain-containing protein</fullName>
    </recommendedName>
</protein>
<feature type="coiled-coil region" evidence="2">
    <location>
        <begin position="1"/>
        <end position="28"/>
    </location>
</feature>
<organism evidence="3 4">
    <name type="scientific">Capsicum annuum</name>
    <name type="common">Capsicum pepper</name>
    <dbReference type="NCBI Taxonomy" id="4072"/>
    <lineage>
        <taxon>Eukaryota</taxon>
        <taxon>Viridiplantae</taxon>
        <taxon>Streptophyta</taxon>
        <taxon>Embryophyta</taxon>
        <taxon>Tracheophyta</taxon>
        <taxon>Spermatophyta</taxon>
        <taxon>Magnoliopsida</taxon>
        <taxon>eudicotyledons</taxon>
        <taxon>Gunneridae</taxon>
        <taxon>Pentapetalae</taxon>
        <taxon>asterids</taxon>
        <taxon>lamiids</taxon>
        <taxon>Solanales</taxon>
        <taxon>Solanaceae</taxon>
        <taxon>Solanoideae</taxon>
        <taxon>Capsiceae</taxon>
        <taxon>Capsicum</taxon>
    </lineage>
</organism>
<keyword evidence="1" id="KW-0433">Leucine-rich repeat</keyword>
<keyword evidence="2" id="KW-0175">Coiled coil</keyword>
<dbReference type="GO" id="GO:0043531">
    <property type="term" value="F:ADP binding"/>
    <property type="evidence" value="ECO:0007669"/>
    <property type="project" value="InterPro"/>
</dbReference>
<dbReference type="SUPFAM" id="SSF52540">
    <property type="entry name" value="P-loop containing nucleoside triphosphate hydrolases"/>
    <property type="match status" value="1"/>
</dbReference>
<evidence type="ECO:0008006" key="5">
    <source>
        <dbReference type="Google" id="ProtNLM"/>
    </source>
</evidence>
<evidence type="ECO:0000256" key="2">
    <source>
        <dbReference type="SAM" id="Coils"/>
    </source>
</evidence>
<proteinExistence type="predicted"/>
<dbReference type="Gramene" id="PHT62812">
    <property type="protein sequence ID" value="PHT62812"/>
    <property type="gene ID" value="T459_33343"/>
</dbReference>
<comment type="caution">
    <text evidence="3">The sequence shown here is derived from an EMBL/GenBank/DDBJ whole genome shotgun (WGS) entry which is preliminary data.</text>
</comment>
<keyword evidence="4" id="KW-1185">Reference proteome</keyword>
<dbReference type="AlphaFoldDB" id="A0A2G2XZB4"/>
<dbReference type="InterPro" id="IPR042197">
    <property type="entry name" value="Apaf_helical"/>
</dbReference>
<dbReference type="STRING" id="4072.A0A2G2XZB4"/>
<dbReference type="Proteomes" id="UP000222542">
    <property type="component" value="Unassembled WGS sequence"/>
</dbReference>
<dbReference type="Gene3D" id="1.10.8.430">
    <property type="entry name" value="Helical domain of apoptotic protease-activating factors"/>
    <property type="match status" value="1"/>
</dbReference>
<evidence type="ECO:0000313" key="4">
    <source>
        <dbReference type="Proteomes" id="UP000222542"/>
    </source>
</evidence>
<sequence length="157" mass="18047">MEQVNYEALRLKEKLEDTIETLKDLQKQIGLLGLKEHFASTKQETRRHSTSLVDESDVFGHPELEEVGKQIAAKCKGLHLALKTLAGIRFESEVEGWKRILRSETWDLSNNDILPAVMLSYNELPPHLKPCFSYCAIFPKDYPFRNKLFICGLLMVL</sequence>
<dbReference type="EMBL" id="AYRZ02000059">
    <property type="protein sequence ID" value="PHT62812.1"/>
    <property type="molecule type" value="Genomic_DNA"/>
</dbReference>
<name>A0A2G2XZB4_CAPAN</name>
<accession>A0A2G2XZB4</accession>
<dbReference type="GO" id="GO:0016020">
    <property type="term" value="C:membrane"/>
    <property type="evidence" value="ECO:0007669"/>
    <property type="project" value="UniProtKB-SubCell"/>
</dbReference>
<dbReference type="GO" id="GO:0005524">
    <property type="term" value="F:ATP binding"/>
    <property type="evidence" value="ECO:0007669"/>
    <property type="project" value="UniProtKB-KW"/>
</dbReference>
<evidence type="ECO:0000256" key="1">
    <source>
        <dbReference type="ARBA" id="ARBA00022614"/>
    </source>
</evidence>